<feature type="chain" id="PRO_5037688746" description="Tetrahaem cytochrome domain-containing protein" evidence="3">
    <location>
        <begin position="29"/>
        <end position="311"/>
    </location>
</feature>
<protein>
    <recommendedName>
        <fullName evidence="6">Tetrahaem cytochrome domain-containing protein</fullName>
    </recommendedName>
</protein>
<evidence type="ECO:0000313" key="4">
    <source>
        <dbReference type="EMBL" id="MBI3014139.1"/>
    </source>
</evidence>
<evidence type="ECO:0000256" key="1">
    <source>
        <dbReference type="ARBA" id="ARBA00022729"/>
    </source>
</evidence>
<dbReference type="InterPro" id="IPR036280">
    <property type="entry name" value="Multihaem_cyt_sf"/>
</dbReference>
<feature type="transmembrane region" description="Helical" evidence="2">
    <location>
        <begin position="276"/>
        <end position="297"/>
    </location>
</feature>
<evidence type="ECO:0000256" key="2">
    <source>
        <dbReference type="SAM" id="Phobius"/>
    </source>
</evidence>
<dbReference type="PANTHER" id="PTHR35038">
    <property type="entry name" value="DISSIMILATORY SULFITE REDUCTASE SIRA"/>
    <property type="match status" value="1"/>
</dbReference>
<dbReference type="AlphaFoldDB" id="A0A932LZU0"/>
<keyword evidence="1 3" id="KW-0732">Signal</keyword>
<proteinExistence type="predicted"/>
<gene>
    <name evidence="4" type="ORF">HYY65_03520</name>
</gene>
<feature type="signal peptide" evidence="3">
    <location>
        <begin position="1"/>
        <end position="28"/>
    </location>
</feature>
<dbReference type="SUPFAM" id="SSF48695">
    <property type="entry name" value="Multiheme cytochromes"/>
    <property type="match status" value="1"/>
</dbReference>
<keyword evidence="2" id="KW-0812">Transmembrane</keyword>
<keyword evidence="2" id="KW-0472">Membrane</keyword>
<dbReference type="Proteomes" id="UP000741360">
    <property type="component" value="Unassembled WGS sequence"/>
</dbReference>
<keyword evidence="2" id="KW-1133">Transmembrane helix</keyword>
<reference evidence="4" key="1">
    <citation type="submission" date="2020-07" db="EMBL/GenBank/DDBJ databases">
        <title>Huge and variable diversity of episymbiotic CPR bacteria and DPANN archaea in groundwater ecosystems.</title>
        <authorList>
            <person name="He C.Y."/>
            <person name="Keren R."/>
            <person name="Whittaker M."/>
            <person name="Farag I.F."/>
            <person name="Doudna J."/>
            <person name="Cate J.H.D."/>
            <person name="Banfield J.F."/>
        </authorList>
    </citation>
    <scope>NUCLEOTIDE SEQUENCE</scope>
    <source>
        <strain evidence="4">NC_groundwater_717_Ag_S-0.2um_59_8</strain>
    </source>
</reference>
<dbReference type="EMBL" id="JACPSX010000058">
    <property type="protein sequence ID" value="MBI3014139.1"/>
    <property type="molecule type" value="Genomic_DNA"/>
</dbReference>
<name>A0A932LZU0_UNCTE</name>
<evidence type="ECO:0000256" key="3">
    <source>
        <dbReference type="SAM" id="SignalP"/>
    </source>
</evidence>
<dbReference type="InterPro" id="IPR051829">
    <property type="entry name" value="Multiheme_Cytochr_ET"/>
</dbReference>
<evidence type="ECO:0008006" key="6">
    <source>
        <dbReference type="Google" id="ProtNLM"/>
    </source>
</evidence>
<sequence>MRFPRVAGFALGIVVGSLLGVAGAPAQAADNDTCLVCHRSPLESSKPGKTGPFYIDPEALARSVHGGLTCDTCHQGFTAGPHETGALQGVDESLRKVAGELQKKRGKGGVALASCVTCHYESFQDYSQSVHGVALFDKGVKDAPYCLDCHGPPHTLMPKESPASRDFYTNIPTTCASCHGNSEIILKYRLNTNVVPTYQESFHGKKLILGSSDVAVCSSCHGAHKVVDPQSPAFTEGLAMRCGQCHEGASPKFATAFAHIPATETSQKIVHWAERFFAVLTGGVILGLVTHIGLDLASQVRIRQRRKKGKK</sequence>
<evidence type="ECO:0000313" key="5">
    <source>
        <dbReference type="Proteomes" id="UP000741360"/>
    </source>
</evidence>
<dbReference type="Gene3D" id="1.10.1130.10">
    <property type="entry name" value="Flavocytochrome C3, Chain A"/>
    <property type="match status" value="1"/>
</dbReference>
<accession>A0A932LZU0</accession>
<comment type="caution">
    <text evidence="4">The sequence shown here is derived from an EMBL/GenBank/DDBJ whole genome shotgun (WGS) entry which is preliminary data.</text>
</comment>
<organism evidence="4 5">
    <name type="scientific">Tectimicrobiota bacterium</name>
    <dbReference type="NCBI Taxonomy" id="2528274"/>
    <lineage>
        <taxon>Bacteria</taxon>
        <taxon>Pseudomonadati</taxon>
        <taxon>Nitrospinota/Tectimicrobiota group</taxon>
        <taxon>Candidatus Tectimicrobiota</taxon>
    </lineage>
</organism>